<feature type="compositionally biased region" description="Low complexity" evidence="1">
    <location>
        <begin position="153"/>
        <end position="169"/>
    </location>
</feature>
<evidence type="ECO:0000256" key="1">
    <source>
        <dbReference type="SAM" id="MobiDB-lite"/>
    </source>
</evidence>
<dbReference type="Proteomes" id="UP000620124">
    <property type="component" value="Unassembled WGS sequence"/>
</dbReference>
<feature type="chain" id="PRO_5034194702" evidence="3">
    <location>
        <begin position="25"/>
        <end position="372"/>
    </location>
</feature>
<feature type="region of interest" description="Disordered" evidence="1">
    <location>
        <begin position="153"/>
        <end position="270"/>
    </location>
</feature>
<evidence type="ECO:0000256" key="3">
    <source>
        <dbReference type="SAM" id="SignalP"/>
    </source>
</evidence>
<evidence type="ECO:0000313" key="4">
    <source>
        <dbReference type="EMBL" id="KAF7349009.1"/>
    </source>
</evidence>
<feature type="region of interest" description="Disordered" evidence="1">
    <location>
        <begin position="344"/>
        <end position="372"/>
    </location>
</feature>
<sequence>MVFLVPAALLAVVWATSAILPVAAFPSQGVVVWSAPAATAVVAECYPLSIQFTSPTAPRNISFFYYVGSQSWAGQTIVPIDTWPQSQWVDANTVYTAFSPSVPIAAGTMVALRVMGYDDLPSYLHEIVIQPNTDSSCITSAYQRGVADYNRYPQQPATTTVSPTTATPPGQVNPTTKPAASTPNTPTPDPKPSTGGTTTPRTSPSNTPSTPPSSPPSSGKPSSTGASTASSGGQSADFAVSPNTQPVAANAPTFSPTTLPSMSSSTSKRSSPGLIAGTIIAAVVALALIAALILWLVRRQNKRRMAAERKRATAPYNVAPPPIREVDAGRFVFLEPERLPPQYDDIAGSGASGLQGTSNSGSGKGSRVLVLR</sequence>
<feature type="compositionally biased region" description="Low complexity" evidence="1">
    <location>
        <begin position="252"/>
        <end position="270"/>
    </location>
</feature>
<protein>
    <submittedName>
        <fullName evidence="4">Uncharacterized protein</fullName>
    </submittedName>
</protein>
<feature type="compositionally biased region" description="Low complexity" evidence="1">
    <location>
        <begin position="216"/>
        <end position="233"/>
    </location>
</feature>
<evidence type="ECO:0000256" key="2">
    <source>
        <dbReference type="SAM" id="Phobius"/>
    </source>
</evidence>
<feature type="transmembrane region" description="Helical" evidence="2">
    <location>
        <begin position="274"/>
        <end position="297"/>
    </location>
</feature>
<name>A0A8H6XZ46_9AGAR</name>
<keyword evidence="2" id="KW-0472">Membrane</keyword>
<dbReference type="AlphaFoldDB" id="A0A8H6XZ46"/>
<dbReference type="OrthoDB" id="3033491at2759"/>
<keyword evidence="2" id="KW-1133">Transmembrane helix</keyword>
<keyword evidence="2" id="KW-0812">Transmembrane</keyword>
<evidence type="ECO:0000313" key="5">
    <source>
        <dbReference type="Proteomes" id="UP000620124"/>
    </source>
</evidence>
<keyword evidence="3" id="KW-0732">Signal</keyword>
<feature type="compositionally biased region" description="Polar residues" evidence="1">
    <location>
        <begin position="352"/>
        <end position="361"/>
    </location>
</feature>
<reference evidence="4" key="1">
    <citation type="submission" date="2020-05" db="EMBL/GenBank/DDBJ databases">
        <title>Mycena genomes resolve the evolution of fungal bioluminescence.</title>
        <authorList>
            <person name="Tsai I.J."/>
        </authorList>
    </citation>
    <scope>NUCLEOTIDE SEQUENCE</scope>
    <source>
        <strain evidence="4">CCC161011</strain>
    </source>
</reference>
<feature type="signal peptide" evidence="3">
    <location>
        <begin position="1"/>
        <end position="24"/>
    </location>
</feature>
<dbReference type="EMBL" id="JACAZI010000011">
    <property type="protein sequence ID" value="KAF7349009.1"/>
    <property type="molecule type" value="Genomic_DNA"/>
</dbReference>
<organism evidence="4 5">
    <name type="scientific">Mycena venus</name>
    <dbReference type="NCBI Taxonomy" id="2733690"/>
    <lineage>
        <taxon>Eukaryota</taxon>
        <taxon>Fungi</taxon>
        <taxon>Dikarya</taxon>
        <taxon>Basidiomycota</taxon>
        <taxon>Agaricomycotina</taxon>
        <taxon>Agaricomycetes</taxon>
        <taxon>Agaricomycetidae</taxon>
        <taxon>Agaricales</taxon>
        <taxon>Marasmiineae</taxon>
        <taxon>Mycenaceae</taxon>
        <taxon>Mycena</taxon>
    </lineage>
</organism>
<keyword evidence="5" id="KW-1185">Reference proteome</keyword>
<proteinExistence type="predicted"/>
<feature type="compositionally biased region" description="Polar residues" evidence="1">
    <location>
        <begin position="170"/>
        <end position="184"/>
    </location>
</feature>
<gene>
    <name evidence="4" type="ORF">MVEN_01422000</name>
</gene>
<feature type="compositionally biased region" description="Low complexity" evidence="1">
    <location>
        <begin position="192"/>
        <end position="208"/>
    </location>
</feature>
<comment type="caution">
    <text evidence="4">The sequence shown here is derived from an EMBL/GenBank/DDBJ whole genome shotgun (WGS) entry which is preliminary data.</text>
</comment>
<accession>A0A8H6XZ46</accession>